<reference evidence="3" key="1">
    <citation type="journal article" date="2005" name="Nature">
        <title>The map-based sequence of the rice genome.</title>
        <authorList>
            <consortium name="International rice genome sequencing project (IRGSP)"/>
            <person name="Matsumoto T."/>
            <person name="Wu J."/>
            <person name="Kanamori H."/>
            <person name="Katayose Y."/>
            <person name="Fujisawa M."/>
            <person name="Namiki N."/>
            <person name="Mizuno H."/>
            <person name="Yamamoto K."/>
            <person name="Antonio B.A."/>
            <person name="Baba T."/>
            <person name="Sakata K."/>
            <person name="Nagamura Y."/>
            <person name="Aoki H."/>
            <person name="Arikawa K."/>
            <person name="Arita K."/>
            <person name="Bito T."/>
            <person name="Chiden Y."/>
            <person name="Fujitsuka N."/>
            <person name="Fukunaka R."/>
            <person name="Hamada M."/>
            <person name="Harada C."/>
            <person name="Hayashi A."/>
            <person name="Hijishita S."/>
            <person name="Honda M."/>
            <person name="Hosokawa S."/>
            <person name="Ichikawa Y."/>
            <person name="Idonuma A."/>
            <person name="Iijima M."/>
            <person name="Ikeda M."/>
            <person name="Ikeno M."/>
            <person name="Ito K."/>
            <person name="Ito S."/>
            <person name="Ito T."/>
            <person name="Ito Y."/>
            <person name="Ito Y."/>
            <person name="Iwabuchi A."/>
            <person name="Kamiya K."/>
            <person name="Karasawa W."/>
            <person name="Kurita K."/>
            <person name="Katagiri S."/>
            <person name="Kikuta A."/>
            <person name="Kobayashi H."/>
            <person name="Kobayashi N."/>
            <person name="Machita K."/>
            <person name="Maehara T."/>
            <person name="Masukawa M."/>
            <person name="Mizubayashi T."/>
            <person name="Mukai Y."/>
            <person name="Nagasaki H."/>
            <person name="Nagata Y."/>
            <person name="Naito S."/>
            <person name="Nakashima M."/>
            <person name="Nakama Y."/>
            <person name="Nakamichi Y."/>
            <person name="Nakamura M."/>
            <person name="Meguro A."/>
            <person name="Negishi M."/>
            <person name="Ohta I."/>
            <person name="Ohta T."/>
            <person name="Okamoto M."/>
            <person name="Ono N."/>
            <person name="Saji S."/>
            <person name="Sakaguchi M."/>
            <person name="Sakai K."/>
            <person name="Shibata M."/>
            <person name="Shimokawa T."/>
            <person name="Song J."/>
            <person name="Takazaki Y."/>
            <person name="Terasawa K."/>
            <person name="Tsugane M."/>
            <person name="Tsuji K."/>
            <person name="Ueda S."/>
            <person name="Waki K."/>
            <person name="Yamagata H."/>
            <person name="Yamamoto M."/>
            <person name="Yamamoto S."/>
            <person name="Yamane H."/>
            <person name="Yoshiki S."/>
            <person name="Yoshihara R."/>
            <person name="Yukawa K."/>
            <person name="Zhong H."/>
            <person name="Yano M."/>
            <person name="Yuan Q."/>
            <person name="Ouyang S."/>
            <person name="Liu J."/>
            <person name="Jones K.M."/>
            <person name="Gansberger K."/>
            <person name="Moffat K."/>
            <person name="Hill J."/>
            <person name="Bera J."/>
            <person name="Fadrosh D."/>
            <person name="Jin S."/>
            <person name="Johri S."/>
            <person name="Kim M."/>
            <person name="Overton L."/>
            <person name="Reardon M."/>
            <person name="Tsitrin T."/>
            <person name="Vuong H."/>
            <person name="Weaver B."/>
            <person name="Ciecko A."/>
            <person name="Tallon L."/>
            <person name="Jackson J."/>
            <person name="Pai G."/>
            <person name="Aken S.V."/>
            <person name="Utterback T."/>
            <person name="Reidmuller S."/>
            <person name="Feldblyum T."/>
            <person name="Hsiao J."/>
            <person name="Zismann V."/>
            <person name="Iobst S."/>
            <person name="de Vazeille A.R."/>
            <person name="Buell C.R."/>
            <person name="Ying K."/>
            <person name="Li Y."/>
            <person name="Lu T."/>
            <person name="Huang Y."/>
            <person name="Zhao Q."/>
            <person name="Feng Q."/>
            <person name="Zhang L."/>
            <person name="Zhu J."/>
            <person name="Weng Q."/>
            <person name="Mu J."/>
            <person name="Lu Y."/>
            <person name="Fan D."/>
            <person name="Liu Y."/>
            <person name="Guan J."/>
            <person name="Zhang Y."/>
            <person name="Yu S."/>
            <person name="Liu X."/>
            <person name="Zhang Y."/>
            <person name="Hong G."/>
            <person name="Han B."/>
            <person name="Choisne N."/>
            <person name="Demange N."/>
            <person name="Orjeda G."/>
            <person name="Samain S."/>
            <person name="Cattolico L."/>
            <person name="Pelletier E."/>
            <person name="Couloux A."/>
            <person name="Segurens B."/>
            <person name="Wincker P."/>
            <person name="D'Hont A."/>
            <person name="Scarpelli C."/>
            <person name="Weissenbach J."/>
            <person name="Salanoubat M."/>
            <person name="Quetier F."/>
            <person name="Yu Y."/>
            <person name="Kim H.R."/>
            <person name="Rambo T."/>
            <person name="Currie J."/>
            <person name="Collura K."/>
            <person name="Luo M."/>
            <person name="Yang T."/>
            <person name="Ammiraju J.S.S."/>
            <person name="Engler F."/>
            <person name="Soderlund C."/>
            <person name="Wing R.A."/>
            <person name="Palmer L.E."/>
            <person name="de la Bastide M."/>
            <person name="Spiegel L."/>
            <person name="Nascimento L."/>
            <person name="Zutavern T."/>
            <person name="O'Shaughnessy A."/>
            <person name="Dike S."/>
            <person name="Dedhia N."/>
            <person name="Preston R."/>
            <person name="Balija V."/>
            <person name="McCombie W.R."/>
            <person name="Chow T."/>
            <person name="Chen H."/>
            <person name="Chung M."/>
            <person name="Chen C."/>
            <person name="Shaw J."/>
            <person name="Wu H."/>
            <person name="Hsiao K."/>
            <person name="Chao Y."/>
            <person name="Chu M."/>
            <person name="Cheng C."/>
            <person name="Hour A."/>
            <person name="Lee P."/>
            <person name="Lin S."/>
            <person name="Lin Y."/>
            <person name="Liou J."/>
            <person name="Liu S."/>
            <person name="Hsing Y."/>
            <person name="Raghuvanshi S."/>
            <person name="Mohanty A."/>
            <person name="Bharti A.K."/>
            <person name="Gaur A."/>
            <person name="Gupta V."/>
            <person name="Kumar D."/>
            <person name="Ravi V."/>
            <person name="Vij S."/>
            <person name="Kapur A."/>
            <person name="Khurana P."/>
            <person name="Khurana P."/>
            <person name="Khurana J.P."/>
            <person name="Tyagi A.K."/>
            <person name="Gaikwad K."/>
            <person name="Singh A."/>
            <person name="Dalal V."/>
            <person name="Srivastava S."/>
            <person name="Dixit A."/>
            <person name="Pal A.K."/>
            <person name="Ghazi I.A."/>
            <person name="Yadav M."/>
            <person name="Pandit A."/>
            <person name="Bhargava A."/>
            <person name="Sureshbabu K."/>
            <person name="Batra K."/>
            <person name="Sharma T.R."/>
            <person name="Mohapatra T."/>
            <person name="Singh N.K."/>
            <person name="Messing J."/>
            <person name="Nelson A.B."/>
            <person name="Fuks G."/>
            <person name="Kavchok S."/>
            <person name="Keizer G."/>
            <person name="Linton E."/>
            <person name="Llaca V."/>
            <person name="Song R."/>
            <person name="Tanyolac B."/>
            <person name="Young S."/>
            <person name="Ho-Il K."/>
            <person name="Hahn J.H."/>
            <person name="Sangsakoo G."/>
            <person name="Vanavichit A."/>
            <person name="de Mattos Luiz.A.T."/>
            <person name="Zimmer P.D."/>
            <person name="Malone G."/>
            <person name="Dellagostin O."/>
            <person name="de Oliveira A.C."/>
            <person name="Bevan M."/>
            <person name="Bancroft I."/>
            <person name="Minx P."/>
            <person name="Cordum H."/>
            <person name="Wilson R."/>
            <person name="Cheng Z."/>
            <person name="Jin W."/>
            <person name="Jiang J."/>
            <person name="Leong S.A."/>
            <person name="Iwama H."/>
            <person name="Gojobori T."/>
            <person name="Itoh T."/>
            <person name="Niimura Y."/>
            <person name="Fujii Y."/>
            <person name="Habara T."/>
            <person name="Sakai H."/>
            <person name="Sato Y."/>
            <person name="Wilson G."/>
            <person name="Kumar K."/>
            <person name="McCouch S."/>
            <person name="Juretic N."/>
            <person name="Hoen D."/>
            <person name="Wright S."/>
            <person name="Bruskiewich R."/>
            <person name="Bureau T."/>
            <person name="Miyao A."/>
            <person name="Hirochika H."/>
            <person name="Nishikawa T."/>
            <person name="Kadowaki K."/>
            <person name="Sugiura M."/>
            <person name="Burr B."/>
            <person name="Sasaki T."/>
        </authorList>
    </citation>
    <scope>NUCLEOTIDE SEQUENCE [LARGE SCALE GENOMIC DNA]</scope>
    <source>
        <strain evidence="3">cv. Nipponbare</strain>
    </source>
</reference>
<dbReference type="EMBL" id="AP003724">
    <property type="protein sequence ID" value="BAD68725.1"/>
    <property type="molecule type" value="Genomic_DNA"/>
</dbReference>
<feature type="region of interest" description="Disordered" evidence="1">
    <location>
        <begin position="1"/>
        <end position="34"/>
    </location>
</feature>
<evidence type="ECO:0000313" key="3">
    <source>
        <dbReference type="Proteomes" id="UP000000763"/>
    </source>
</evidence>
<organism evidence="2 3">
    <name type="scientific">Oryza sativa subsp. japonica</name>
    <name type="common">Rice</name>
    <dbReference type="NCBI Taxonomy" id="39947"/>
    <lineage>
        <taxon>Eukaryota</taxon>
        <taxon>Viridiplantae</taxon>
        <taxon>Streptophyta</taxon>
        <taxon>Embryophyta</taxon>
        <taxon>Tracheophyta</taxon>
        <taxon>Spermatophyta</taxon>
        <taxon>Magnoliopsida</taxon>
        <taxon>Liliopsida</taxon>
        <taxon>Poales</taxon>
        <taxon>Poaceae</taxon>
        <taxon>BOP clade</taxon>
        <taxon>Oryzoideae</taxon>
        <taxon>Oryzeae</taxon>
        <taxon>Oryzinae</taxon>
        <taxon>Oryza</taxon>
        <taxon>Oryza sativa</taxon>
    </lineage>
</organism>
<gene>
    <name evidence="2" type="primary">P0498C03.22</name>
</gene>
<evidence type="ECO:0000256" key="1">
    <source>
        <dbReference type="SAM" id="MobiDB-lite"/>
    </source>
</evidence>
<evidence type="ECO:0000313" key="2">
    <source>
        <dbReference type="EMBL" id="BAD68725.1"/>
    </source>
</evidence>
<proteinExistence type="predicted"/>
<dbReference type="AlphaFoldDB" id="Q5VPA0"/>
<sequence>MTIEENTQIEQKSSHRTSPDAGDTSGMSLPSSSLSRRCCLRAATTASQGQIQQGGGTEWLPMVARLSRAIAARRRLPRPDLMSLRPDLVRSGVAVAPQRGGNESIVGPTREANGGRSTPREAVAPRSVREKAGSARSVRKKAAAAESTREKAGNAGSLTGPTAPEVAEMP</sequence>
<accession>Q5VPA0</accession>
<feature type="region of interest" description="Disordered" evidence="1">
    <location>
        <begin position="93"/>
        <end position="170"/>
    </location>
</feature>
<protein>
    <submittedName>
        <fullName evidence="2">Uncharacterized protein</fullName>
    </submittedName>
</protein>
<reference evidence="3" key="2">
    <citation type="journal article" date="2008" name="Nucleic Acids Res.">
        <title>The rice annotation project database (RAP-DB): 2008 update.</title>
        <authorList>
            <consortium name="The rice annotation project (RAP)"/>
        </authorList>
    </citation>
    <scope>GENOME REANNOTATION</scope>
    <source>
        <strain evidence="3">cv. Nipponbare</strain>
    </source>
</reference>
<feature type="compositionally biased region" description="Polar residues" evidence="1">
    <location>
        <begin position="1"/>
        <end position="11"/>
    </location>
</feature>
<name>Q5VPA0_ORYSJ</name>
<dbReference type="Proteomes" id="UP000000763">
    <property type="component" value="Chromosome 6"/>
</dbReference>